<proteinExistence type="predicted"/>
<sequence>MKSGLAVLIEEVSWFRTKLVRIVLAVRNPWVQALLKWHGHDVGGVRVPFQEDQGNPLKGPIETSLLAKLRKTAQQIAVGEDAPRLIFLVGGPGNGKSEAVQVFLEELGQELDCKQQLLSELTRKFQPCPISPPLVELSPDDEYPELNRFFSRVGKLTVIQDASASGQRSGDASVELVEALKAILSHDALQVALCCINRGLLYRAIEAAGQDDGANSVRVLLEEVASRTGLGLDALSASSRKPCWPLDGMSGVEIAVGAWPLDLESLLEENGSSKSPIEEIIVRASASDKWMAGCSQCPAQDNCPFYQNASLLRQFEKRQALLKILRHGELATGQRWNFRDAFSLVAELMVGEQQDFQNEHGHAVHPCDWVNERSEQIVEAAENEDTGAWAKQVQSALELSTRIYPQALFPTGIHTDDMKEQSFLNNDSNGKIKTLALWEAAERVESGTHGFARDYLRNMLAPLLKPELRTSAGNDDSFRNLEDAFSQAIKIGIDADWRKEIELSRVEEVFLDMVMQAEAEWDPLSRESAQADQACRYLRRIASDFAKRALGTRTGKHSNDNALEEYHASLRSQKALGDIGNLLENLLGGRRFEVDALGGIGQMDLSPSARIRLVSRDVPRVTIHPAPKSDDGVPPHDMPCIVIDQAQPIPLTFELFEALQLHRRGCRTGSLPPVLATSLGRLRQLHAAHLCRDKESFMRRRAHYELVGIGSVVLSEEGEAVPVLERKDR</sequence>
<dbReference type="EMBL" id="JBHTKR010000002">
    <property type="protein sequence ID" value="MFD1193798.1"/>
    <property type="molecule type" value="Genomic_DNA"/>
</dbReference>
<name>A0ABW3TA47_9RHOB</name>
<evidence type="ECO:0000313" key="1">
    <source>
        <dbReference type="EMBL" id="MFD1193798.1"/>
    </source>
</evidence>
<comment type="caution">
    <text evidence="1">The sequence shown here is derived from an EMBL/GenBank/DDBJ whole genome shotgun (WGS) entry which is preliminary data.</text>
</comment>
<dbReference type="Proteomes" id="UP001597151">
    <property type="component" value="Unassembled WGS sequence"/>
</dbReference>
<reference evidence="2" key="1">
    <citation type="journal article" date="2019" name="Int. J. Syst. Evol. Microbiol.">
        <title>The Global Catalogue of Microorganisms (GCM) 10K type strain sequencing project: providing services to taxonomists for standard genome sequencing and annotation.</title>
        <authorList>
            <consortium name="The Broad Institute Genomics Platform"/>
            <consortium name="The Broad Institute Genome Sequencing Center for Infectious Disease"/>
            <person name="Wu L."/>
            <person name="Ma J."/>
        </authorList>
    </citation>
    <scope>NUCLEOTIDE SEQUENCE [LARGE SCALE GENOMIC DNA]</scope>
    <source>
        <strain evidence="2">CCUG 55328</strain>
    </source>
</reference>
<evidence type="ECO:0008006" key="3">
    <source>
        <dbReference type="Google" id="ProtNLM"/>
    </source>
</evidence>
<evidence type="ECO:0000313" key="2">
    <source>
        <dbReference type="Proteomes" id="UP001597151"/>
    </source>
</evidence>
<accession>A0ABW3TA47</accession>
<protein>
    <recommendedName>
        <fullName evidence="3">ATP-binding protein</fullName>
    </recommendedName>
</protein>
<organism evidence="1 2">
    <name type="scientific">Seohaeicola saemankumensis</name>
    <dbReference type="NCBI Taxonomy" id="481181"/>
    <lineage>
        <taxon>Bacteria</taxon>
        <taxon>Pseudomonadati</taxon>
        <taxon>Pseudomonadota</taxon>
        <taxon>Alphaproteobacteria</taxon>
        <taxon>Rhodobacterales</taxon>
        <taxon>Roseobacteraceae</taxon>
        <taxon>Seohaeicola</taxon>
    </lineage>
</organism>
<gene>
    <name evidence="1" type="ORF">ACFQ3C_03845</name>
</gene>
<keyword evidence="2" id="KW-1185">Reference proteome</keyword>